<feature type="region of interest" description="Disordered" evidence="1">
    <location>
        <begin position="83"/>
        <end position="102"/>
    </location>
</feature>
<evidence type="ECO:0000256" key="1">
    <source>
        <dbReference type="SAM" id="MobiDB-lite"/>
    </source>
</evidence>
<sequence>MAIRDRMPGNDHLAKQHPDCADIAAVRLGIKWAWESGHITYRNTAASLHWEERQFALLGHVHPGLTLTGPDPRAATVALLRRRRTASTPPAPAAESASDAPSWTTNKRRVILARRAEGQSIREIAAAVRVSVGVVHKILNPGP</sequence>
<accession>A0ABV9BU49</accession>
<keyword evidence="3" id="KW-1185">Reference proteome</keyword>
<gene>
    <name evidence="2" type="ORF">ACFPEN_32160</name>
</gene>
<evidence type="ECO:0000313" key="3">
    <source>
        <dbReference type="Proteomes" id="UP001595990"/>
    </source>
</evidence>
<name>A0ABV9BU49_9ACTN</name>
<dbReference type="EMBL" id="JBHSFS010000022">
    <property type="protein sequence ID" value="MFC4517552.1"/>
    <property type="molecule type" value="Genomic_DNA"/>
</dbReference>
<reference evidence="3" key="1">
    <citation type="journal article" date="2019" name="Int. J. Syst. Evol. Microbiol.">
        <title>The Global Catalogue of Microorganisms (GCM) 10K type strain sequencing project: providing services to taxonomists for standard genome sequencing and annotation.</title>
        <authorList>
            <consortium name="The Broad Institute Genomics Platform"/>
            <consortium name="The Broad Institute Genome Sequencing Center for Infectious Disease"/>
            <person name="Wu L."/>
            <person name="Ma J."/>
        </authorList>
    </citation>
    <scope>NUCLEOTIDE SEQUENCE [LARGE SCALE GENOMIC DNA]</scope>
    <source>
        <strain evidence="3">CECT 8064</strain>
    </source>
</reference>
<evidence type="ECO:0000313" key="2">
    <source>
        <dbReference type="EMBL" id="MFC4517552.1"/>
    </source>
</evidence>
<comment type="caution">
    <text evidence="2">The sequence shown here is derived from an EMBL/GenBank/DDBJ whole genome shotgun (WGS) entry which is preliminary data.</text>
</comment>
<dbReference type="Proteomes" id="UP001595990">
    <property type="component" value="Unassembled WGS sequence"/>
</dbReference>
<proteinExistence type="predicted"/>
<organism evidence="2 3">
    <name type="scientific">Streptomyces ehimensis</name>
    <dbReference type="NCBI Taxonomy" id="68195"/>
    <lineage>
        <taxon>Bacteria</taxon>
        <taxon>Bacillati</taxon>
        <taxon>Actinomycetota</taxon>
        <taxon>Actinomycetes</taxon>
        <taxon>Kitasatosporales</taxon>
        <taxon>Streptomycetaceae</taxon>
        <taxon>Streptomyces</taxon>
    </lineage>
</organism>
<feature type="compositionally biased region" description="Low complexity" evidence="1">
    <location>
        <begin position="93"/>
        <end position="102"/>
    </location>
</feature>
<dbReference type="RefSeq" id="WP_417924113.1">
    <property type="nucleotide sequence ID" value="NZ_JBHSFS010000022.1"/>
</dbReference>
<protein>
    <submittedName>
        <fullName evidence="2">Uncharacterized protein</fullName>
    </submittedName>
</protein>